<dbReference type="GO" id="GO:0015891">
    <property type="term" value="P:siderophore transport"/>
    <property type="evidence" value="ECO:0007669"/>
    <property type="project" value="InterPro"/>
</dbReference>
<gene>
    <name evidence="16" type="ORF">OLMES_0244</name>
</gene>
<keyword evidence="13" id="KW-0735">Signal-anchor</keyword>
<dbReference type="NCBIfam" id="TIGR01352">
    <property type="entry name" value="tonB_Cterm"/>
    <property type="match status" value="1"/>
</dbReference>
<dbReference type="PROSITE" id="PS52015">
    <property type="entry name" value="TONB_CTD"/>
    <property type="match status" value="1"/>
</dbReference>
<dbReference type="EMBL" id="CP021425">
    <property type="protein sequence ID" value="ARU54350.1"/>
    <property type="molecule type" value="Genomic_DNA"/>
</dbReference>
<evidence type="ECO:0000256" key="13">
    <source>
        <dbReference type="RuleBase" id="RU362123"/>
    </source>
</evidence>
<evidence type="ECO:0000256" key="6">
    <source>
        <dbReference type="ARBA" id="ARBA00022519"/>
    </source>
</evidence>
<proteinExistence type="inferred from homology"/>
<keyword evidence="5 13" id="KW-1003">Cell membrane</keyword>
<dbReference type="GO" id="GO:0098797">
    <property type="term" value="C:plasma membrane protein complex"/>
    <property type="evidence" value="ECO:0007669"/>
    <property type="project" value="TreeGrafter"/>
</dbReference>
<dbReference type="SUPFAM" id="SSF74653">
    <property type="entry name" value="TolA/TonB C-terminal domain"/>
    <property type="match status" value="1"/>
</dbReference>
<feature type="domain" description="TonB C-terminal" evidence="15">
    <location>
        <begin position="120"/>
        <end position="210"/>
    </location>
</feature>
<evidence type="ECO:0000256" key="4">
    <source>
        <dbReference type="ARBA" id="ARBA00022448"/>
    </source>
</evidence>
<dbReference type="InterPro" id="IPR037682">
    <property type="entry name" value="TonB_C"/>
</dbReference>
<evidence type="ECO:0000256" key="3">
    <source>
        <dbReference type="ARBA" id="ARBA00022362"/>
    </source>
</evidence>
<evidence type="ECO:0000313" key="16">
    <source>
        <dbReference type="EMBL" id="ARU54350.1"/>
    </source>
</evidence>
<keyword evidence="10 13" id="KW-1133">Transmembrane helix</keyword>
<dbReference type="RefSeq" id="WP_087459565.1">
    <property type="nucleotide sequence ID" value="NZ_CP021425.1"/>
</dbReference>
<keyword evidence="6 13" id="KW-0997">Cell inner membrane</keyword>
<name>A0A1Y0I264_9GAMM</name>
<dbReference type="GO" id="GO:0030288">
    <property type="term" value="C:outer membrane-bounded periplasmic space"/>
    <property type="evidence" value="ECO:0007669"/>
    <property type="project" value="InterPro"/>
</dbReference>
<dbReference type="InterPro" id="IPR006260">
    <property type="entry name" value="TonB/TolA_C"/>
</dbReference>
<dbReference type="PRINTS" id="PR01374">
    <property type="entry name" value="TONBPROTEIN"/>
</dbReference>
<keyword evidence="8" id="KW-0677">Repeat</keyword>
<evidence type="ECO:0000256" key="9">
    <source>
        <dbReference type="ARBA" id="ARBA00022927"/>
    </source>
</evidence>
<accession>A0A1Y0I264</accession>
<dbReference type="Pfam" id="PF03544">
    <property type="entry name" value="TonB_C"/>
    <property type="match status" value="1"/>
</dbReference>
<evidence type="ECO:0000256" key="12">
    <source>
        <dbReference type="ARBA" id="ARBA00025849"/>
    </source>
</evidence>
<comment type="similarity">
    <text evidence="2 13">Belongs to the TonB family.</text>
</comment>
<evidence type="ECO:0000256" key="2">
    <source>
        <dbReference type="ARBA" id="ARBA00006555"/>
    </source>
</evidence>
<keyword evidence="11 13" id="KW-0472">Membrane</keyword>
<dbReference type="InterPro" id="IPR003538">
    <property type="entry name" value="TonB"/>
</dbReference>
<keyword evidence="17" id="KW-1185">Reference proteome</keyword>
<evidence type="ECO:0000259" key="15">
    <source>
        <dbReference type="PROSITE" id="PS52015"/>
    </source>
</evidence>
<feature type="transmembrane region" description="Helical" evidence="13">
    <location>
        <begin position="6"/>
        <end position="25"/>
    </location>
</feature>
<organism evidence="16 17">
    <name type="scientific">Oleiphilus messinensis</name>
    <dbReference type="NCBI Taxonomy" id="141451"/>
    <lineage>
        <taxon>Bacteria</taxon>
        <taxon>Pseudomonadati</taxon>
        <taxon>Pseudomonadota</taxon>
        <taxon>Gammaproteobacteria</taxon>
        <taxon>Oceanospirillales</taxon>
        <taxon>Oleiphilaceae</taxon>
        <taxon>Oleiphilus</taxon>
    </lineage>
</organism>
<evidence type="ECO:0000256" key="5">
    <source>
        <dbReference type="ARBA" id="ARBA00022475"/>
    </source>
</evidence>
<keyword evidence="7 13" id="KW-0812">Transmembrane</keyword>
<dbReference type="Gene3D" id="3.30.1150.10">
    <property type="match status" value="1"/>
</dbReference>
<dbReference type="GO" id="GO:0055085">
    <property type="term" value="P:transmembrane transport"/>
    <property type="evidence" value="ECO:0007669"/>
    <property type="project" value="InterPro"/>
</dbReference>
<comment type="subcellular location">
    <subcellularLocation>
        <location evidence="1 13">Cell inner membrane</location>
        <topology evidence="1 13">Single-pass membrane protein</topology>
        <orientation evidence="1 13">Periplasmic side</orientation>
    </subcellularLocation>
</comment>
<evidence type="ECO:0000256" key="10">
    <source>
        <dbReference type="ARBA" id="ARBA00022989"/>
    </source>
</evidence>
<comment type="subunit">
    <text evidence="12">Homodimer. Forms a complex with the accessory proteins ExbB and ExbD.</text>
</comment>
<dbReference type="OrthoDB" id="1628901at2"/>
<feature type="compositionally biased region" description="Basic and acidic residues" evidence="14">
    <location>
        <begin position="45"/>
        <end position="54"/>
    </location>
</feature>
<dbReference type="GO" id="GO:0031992">
    <property type="term" value="F:energy transducer activity"/>
    <property type="evidence" value="ECO:0007669"/>
    <property type="project" value="InterPro"/>
</dbReference>
<evidence type="ECO:0000256" key="8">
    <source>
        <dbReference type="ARBA" id="ARBA00022737"/>
    </source>
</evidence>
<feature type="region of interest" description="Disordered" evidence="14">
    <location>
        <begin position="45"/>
        <end position="78"/>
    </location>
</feature>
<sequence length="210" mass="23505">MLKRTLAVFAALALPYFTFVLVIGLNDSDFERDLQDNRAVNFEVEKKKQLEKPKPKPKKEPRRPQTNEALPTLKPGNLGNSLTGSGLSFGVPQFDEGGFAQFKDNDLLGGGTDQAMDKSTVDTPPKVTRRSPIVYPELARKQGISGYVTMNVLINEDGNVEDVEVIDSKPVEIFDLQADSTMRRWKFEPATYNGKKVKVWATQKIVFKLN</sequence>
<dbReference type="GO" id="GO:0015031">
    <property type="term" value="P:protein transport"/>
    <property type="evidence" value="ECO:0007669"/>
    <property type="project" value="UniProtKB-UniRule"/>
</dbReference>
<evidence type="ECO:0000256" key="11">
    <source>
        <dbReference type="ARBA" id="ARBA00023136"/>
    </source>
</evidence>
<dbReference type="InterPro" id="IPR051045">
    <property type="entry name" value="TonB-dependent_transducer"/>
</dbReference>
<keyword evidence="4 13" id="KW-0813">Transport</keyword>
<dbReference type="PANTHER" id="PTHR33446:SF8">
    <property type="entry name" value="PROTEIN TONB"/>
    <property type="match status" value="1"/>
</dbReference>
<reference evidence="16 17" key="1">
    <citation type="submission" date="2017-05" db="EMBL/GenBank/DDBJ databases">
        <title>Genomic insights into alkan degradation activity of Oleiphilus messinensis.</title>
        <authorList>
            <person name="Kozyavkin S.A."/>
            <person name="Slesarev A.I."/>
            <person name="Golyshin P.N."/>
            <person name="Korzhenkov A."/>
            <person name="Golyshina O.N."/>
            <person name="Toshchakov S.V."/>
        </authorList>
    </citation>
    <scope>NUCLEOTIDE SEQUENCE [LARGE SCALE GENOMIC DNA]</scope>
    <source>
        <strain evidence="16 17">ME102</strain>
    </source>
</reference>
<dbReference type="Proteomes" id="UP000196027">
    <property type="component" value="Chromosome"/>
</dbReference>
<evidence type="ECO:0000256" key="7">
    <source>
        <dbReference type="ARBA" id="ARBA00022692"/>
    </source>
</evidence>
<dbReference type="PANTHER" id="PTHR33446">
    <property type="entry name" value="PROTEIN TONB-RELATED"/>
    <property type="match status" value="1"/>
</dbReference>
<dbReference type="AlphaFoldDB" id="A0A1Y0I264"/>
<dbReference type="KEGG" id="ome:OLMES_0244"/>
<comment type="function">
    <text evidence="13">Interacts with outer membrane receptor proteins that carry out high-affinity binding and energy dependent uptake into the periplasmic space of specific substrates. It could act to transduce energy from the cytoplasmic membrane to specific energy-requiring processes in the outer membrane, resulting in the release into the periplasm of ligands bound by these outer membrane proteins.</text>
</comment>
<keyword evidence="9 13" id="KW-0653">Protein transport</keyword>
<evidence type="ECO:0000313" key="17">
    <source>
        <dbReference type="Proteomes" id="UP000196027"/>
    </source>
</evidence>
<evidence type="ECO:0000256" key="1">
    <source>
        <dbReference type="ARBA" id="ARBA00004383"/>
    </source>
</evidence>
<evidence type="ECO:0000256" key="14">
    <source>
        <dbReference type="SAM" id="MobiDB-lite"/>
    </source>
</evidence>
<protein>
    <recommendedName>
        <fullName evidence="3 13">Protein TonB</fullName>
    </recommendedName>
</protein>